<dbReference type="CDD" id="cd05120">
    <property type="entry name" value="APH_ChoK_like"/>
    <property type="match status" value="1"/>
</dbReference>
<dbReference type="AlphaFoldDB" id="A0A6A6WUU3"/>
<dbReference type="Gene3D" id="3.90.1200.10">
    <property type="match status" value="1"/>
</dbReference>
<organism evidence="2 3">
    <name type="scientific">Melanomma pulvis-pyrius CBS 109.77</name>
    <dbReference type="NCBI Taxonomy" id="1314802"/>
    <lineage>
        <taxon>Eukaryota</taxon>
        <taxon>Fungi</taxon>
        <taxon>Dikarya</taxon>
        <taxon>Ascomycota</taxon>
        <taxon>Pezizomycotina</taxon>
        <taxon>Dothideomycetes</taxon>
        <taxon>Pleosporomycetidae</taxon>
        <taxon>Pleosporales</taxon>
        <taxon>Melanommataceae</taxon>
        <taxon>Melanomma</taxon>
    </lineage>
</organism>
<gene>
    <name evidence="2" type="ORF">K505DRAFT_257183</name>
</gene>
<dbReference type="InterPro" id="IPR051678">
    <property type="entry name" value="AGP_Transferase"/>
</dbReference>
<dbReference type="SUPFAM" id="SSF56112">
    <property type="entry name" value="Protein kinase-like (PK-like)"/>
    <property type="match status" value="1"/>
</dbReference>
<dbReference type="GO" id="GO:0016301">
    <property type="term" value="F:kinase activity"/>
    <property type="evidence" value="ECO:0007669"/>
    <property type="project" value="UniProtKB-KW"/>
</dbReference>
<dbReference type="PANTHER" id="PTHR21310:SF54">
    <property type="entry name" value="AMINOGLYCOSIDE PHOSPHOTRANSFERASE DOMAIN-CONTAINING PROTEIN"/>
    <property type="match status" value="1"/>
</dbReference>
<dbReference type="Proteomes" id="UP000799757">
    <property type="component" value="Unassembled WGS sequence"/>
</dbReference>
<dbReference type="Pfam" id="PF01636">
    <property type="entry name" value="APH"/>
    <property type="match status" value="1"/>
</dbReference>
<keyword evidence="2" id="KW-0418">Kinase</keyword>
<dbReference type="EMBL" id="MU002292">
    <property type="protein sequence ID" value="KAF2787675.1"/>
    <property type="molecule type" value="Genomic_DNA"/>
</dbReference>
<proteinExistence type="predicted"/>
<dbReference type="OrthoDB" id="5404599at2759"/>
<accession>A0A6A6WUU3</accession>
<dbReference type="InterPro" id="IPR011009">
    <property type="entry name" value="Kinase-like_dom_sf"/>
</dbReference>
<dbReference type="PANTHER" id="PTHR21310">
    <property type="entry name" value="AMINOGLYCOSIDE PHOSPHOTRANSFERASE-RELATED-RELATED"/>
    <property type="match status" value="1"/>
</dbReference>
<keyword evidence="3" id="KW-1185">Reference proteome</keyword>
<evidence type="ECO:0000313" key="2">
    <source>
        <dbReference type="EMBL" id="KAF2787675.1"/>
    </source>
</evidence>
<evidence type="ECO:0000313" key="3">
    <source>
        <dbReference type="Proteomes" id="UP000799757"/>
    </source>
</evidence>
<sequence length="323" mass="37495">MSVPDTAECGPFPYEENTVFRQSSFFKKPSAPISLPSPSEVRRIANQSTNPRASTDINRPPPVVFHEIGLLVKYGREITVAEGQTLFYFRNTLSRVVPVPEVYGWCKDDDQTFIYMELIDGITLEKRWDNISEDGRIAVCQQLRQMIDAWRGLKQDFSPPFIGHVGRQPLLDVIFTNSASPTAGPFPSVSDFHDWFTTTYGPNRYIPDWRDKPPHPYRSRFLDSIPIVFTHADLHPSNIILSSGPSPRVLAVIDWHQSGWYPAYWEYCKARWTSKIDEEWESKYLPLFLDPCDYFDPERCDLQDIEGLRFYDYWDYFNLARGV</sequence>
<evidence type="ECO:0000259" key="1">
    <source>
        <dbReference type="Pfam" id="PF01636"/>
    </source>
</evidence>
<reference evidence="2" key="1">
    <citation type="journal article" date="2020" name="Stud. Mycol.">
        <title>101 Dothideomycetes genomes: a test case for predicting lifestyles and emergence of pathogens.</title>
        <authorList>
            <person name="Haridas S."/>
            <person name="Albert R."/>
            <person name="Binder M."/>
            <person name="Bloem J."/>
            <person name="Labutti K."/>
            <person name="Salamov A."/>
            <person name="Andreopoulos B."/>
            <person name="Baker S."/>
            <person name="Barry K."/>
            <person name="Bills G."/>
            <person name="Bluhm B."/>
            <person name="Cannon C."/>
            <person name="Castanera R."/>
            <person name="Culley D."/>
            <person name="Daum C."/>
            <person name="Ezra D."/>
            <person name="Gonzalez J."/>
            <person name="Henrissat B."/>
            <person name="Kuo A."/>
            <person name="Liang C."/>
            <person name="Lipzen A."/>
            <person name="Lutzoni F."/>
            <person name="Magnuson J."/>
            <person name="Mondo S."/>
            <person name="Nolan M."/>
            <person name="Ohm R."/>
            <person name="Pangilinan J."/>
            <person name="Park H.-J."/>
            <person name="Ramirez L."/>
            <person name="Alfaro M."/>
            <person name="Sun H."/>
            <person name="Tritt A."/>
            <person name="Yoshinaga Y."/>
            <person name="Zwiers L.-H."/>
            <person name="Turgeon B."/>
            <person name="Goodwin S."/>
            <person name="Spatafora J."/>
            <person name="Crous P."/>
            <person name="Grigoriev I."/>
        </authorList>
    </citation>
    <scope>NUCLEOTIDE SEQUENCE</scope>
    <source>
        <strain evidence="2">CBS 109.77</strain>
    </source>
</reference>
<protein>
    <submittedName>
        <fullName evidence="2">Kinase-like protein</fullName>
    </submittedName>
</protein>
<name>A0A6A6WUU3_9PLEO</name>
<keyword evidence="2" id="KW-0808">Transferase</keyword>
<dbReference type="InterPro" id="IPR002575">
    <property type="entry name" value="Aminoglycoside_PTrfase"/>
</dbReference>
<feature type="domain" description="Aminoglycoside phosphotransferase" evidence="1">
    <location>
        <begin position="94"/>
        <end position="284"/>
    </location>
</feature>